<dbReference type="EMBL" id="VFPO01000001">
    <property type="protein sequence ID" value="TQM66927.1"/>
    <property type="molecule type" value="Genomic_DNA"/>
</dbReference>
<feature type="domain" description="Tripartite ATP-independent periplasmic transporters DctQ component" evidence="11">
    <location>
        <begin position="37"/>
        <end position="161"/>
    </location>
</feature>
<dbReference type="GO" id="GO:0005886">
    <property type="term" value="C:plasma membrane"/>
    <property type="evidence" value="ECO:0007669"/>
    <property type="project" value="UniProtKB-SubCell"/>
</dbReference>
<evidence type="ECO:0000256" key="3">
    <source>
        <dbReference type="ARBA" id="ARBA00022475"/>
    </source>
</evidence>
<feature type="compositionally biased region" description="Basic and acidic residues" evidence="9">
    <location>
        <begin position="199"/>
        <end position="208"/>
    </location>
</feature>
<dbReference type="RefSeq" id="WP_141966001.1">
    <property type="nucleotide sequence ID" value="NZ_VFPO01000001.1"/>
</dbReference>
<name>A0A543I8P4_9ACTN</name>
<keyword evidence="7 10" id="KW-0472">Membrane</keyword>
<dbReference type="GO" id="GO:0022857">
    <property type="term" value="F:transmembrane transporter activity"/>
    <property type="evidence" value="ECO:0007669"/>
    <property type="project" value="TreeGrafter"/>
</dbReference>
<comment type="subcellular location">
    <subcellularLocation>
        <location evidence="1">Cell inner membrane</location>
        <topology evidence="1">Multi-pass membrane protein</topology>
    </subcellularLocation>
</comment>
<evidence type="ECO:0000256" key="7">
    <source>
        <dbReference type="ARBA" id="ARBA00023136"/>
    </source>
</evidence>
<gene>
    <name evidence="12" type="ORF">FHX41_0524</name>
</gene>
<evidence type="ECO:0000256" key="6">
    <source>
        <dbReference type="ARBA" id="ARBA00022989"/>
    </source>
</evidence>
<feature type="compositionally biased region" description="Acidic residues" evidence="9">
    <location>
        <begin position="164"/>
        <end position="184"/>
    </location>
</feature>
<comment type="similarity">
    <text evidence="8">Belongs to the TRAP transporter small permease family.</text>
</comment>
<feature type="transmembrane region" description="Helical" evidence="10">
    <location>
        <begin position="139"/>
        <end position="160"/>
    </location>
</feature>
<evidence type="ECO:0000313" key="12">
    <source>
        <dbReference type="EMBL" id="TQM66927.1"/>
    </source>
</evidence>
<reference evidence="12 13" key="1">
    <citation type="submission" date="2019-06" db="EMBL/GenBank/DDBJ databases">
        <title>Sequencing the genomes of 1000 actinobacteria strains.</title>
        <authorList>
            <person name="Klenk H.-P."/>
        </authorList>
    </citation>
    <scope>NUCLEOTIDE SEQUENCE [LARGE SCALE GENOMIC DNA]</scope>
    <source>
        <strain evidence="12 13">DSM 45043</strain>
    </source>
</reference>
<evidence type="ECO:0000313" key="13">
    <source>
        <dbReference type="Proteomes" id="UP000316706"/>
    </source>
</evidence>
<dbReference type="InterPro" id="IPR055348">
    <property type="entry name" value="DctQ"/>
</dbReference>
<evidence type="ECO:0000256" key="8">
    <source>
        <dbReference type="ARBA" id="ARBA00038436"/>
    </source>
</evidence>
<dbReference type="AlphaFoldDB" id="A0A543I8P4"/>
<keyword evidence="2" id="KW-0813">Transport</keyword>
<sequence length="208" mass="21962">MTPATASPPGRRPGRVLRALSMAEAVTGAVLLTVIGLLTLLQAVQRYLPGGGWVWTGELARFAFVWLTFAMAGYLMARDGHITLKLVDIVAGPRLLRLVGIAANVTVAIVCLNLVYEAWVLIVDGDGQTSPALGLPMSLFYVIPLAGLLLTTVRSVVAIFQPEPETDETDEPDGESDPDAEGDPGDAGHTNGADGTNGMDDRHGTDRT</sequence>
<keyword evidence="6 10" id="KW-1133">Transmembrane helix</keyword>
<dbReference type="PANTHER" id="PTHR35011">
    <property type="entry name" value="2,3-DIKETO-L-GULONATE TRAP TRANSPORTER SMALL PERMEASE PROTEIN YIAM"/>
    <property type="match status" value="1"/>
</dbReference>
<evidence type="ECO:0000256" key="10">
    <source>
        <dbReference type="SAM" id="Phobius"/>
    </source>
</evidence>
<evidence type="ECO:0000256" key="9">
    <source>
        <dbReference type="SAM" id="MobiDB-lite"/>
    </source>
</evidence>
<dbReference type="InterPro" id="IPR007387">
    <property type="entry name" value="TRAP_DctQ"/>
</dbReference>
<keyword evidence="3" id="KW-1003">Cell membrane</keyword>
<evidence type="ECO:0000256" key="2">
    <source>
        <dbReference type="ARBA" id="ARBA00022448"/>
    </source>
</evidence>
<protein>
    <submittedName>
        <fullName evidence="12">TRAP-type C4-dicarboxylate transport system permease small subunit</fullName>
    </submittedName>
</protein>
<evidence type="ECO:0000256" key="1">
    <source>
        <dbReference type="ARBA" id="ARBA00004429"/>
    </source>
</evidence>
<keyword evidence="4" id="KW-0997">Cell inner membrane</keyword>
<dbReference type="Pfam" id="PF04290">
    <property type="entry name" value="DctQ"/>
    <property type="match status" value="1"/>
</dbReference>
<comment type="caution">
    <text evidence="12">The sequence shown here is derived from an EMBL/GenBank/DDBJ whole genome shotgun (WGS) entry which is preliminary data.</text>
</comment>
<evidence type="ECO:0000256" key="4">
    <source>
        <dbReference type="ARBA" id="ARBA00022519"/>
    </source>
</evidence>
<dbReference type="Proteomes" id="UP000316706">
    <property type="component" value="Unassembled WGS sequence"/>
</dbReference>
<dbReference type="OrthoDB" id="3557025at2"/>
<proteinExistence type="inferred from homology"/>
<feature type="transmembrane region" description="Helical" evidence="10">
    <location>
        <begin position="59"/>
        <end position="77"/>
    </location>
</feature>
<dbReference type="PANTHER" id="PTHR35011:SF2">
    <property type="entry name" value="2,3-DIKETO-L-GULONATE TRAP TRANSPORTER SMALL PERMEASE PROTEIN YIAM"/>
    <property type="match status" value="1"/>
</dbReference>
<dbReference type="GO" id="GO:0015740">
    <property type="term" value="P:C4-dicarboxylate transport"/>
    <property type="evidence" value="ECO:0007669"/>
    <property type="project" value="TreeGrafter"/>
</dbReference>
<organism evidence="12 13">
    <name type="scientific">Actinomadura hallensis</name>
    <dbReference type="NCBI Taxonomy" id="337895"/>
    <lineage>
        <taxon>Bacteria</taxon>
        <taxon>Bacillati</taxon>
        <taxon>Actinomycetota</taxon>
        <taxon>Actinomycetes</taxon>
        <taxon>Streptosporangiales</taxon>
        <taxon>Thermomonosporaceae</taxon>
        <taxon>Actinomadura</taxon>
    </lineage>
</organism>
<feature type="region of interest" description="Disordered" evidence="9">
    <location>
        <begin position="162"/>
        <end position="208"/>
    </location>
</feature>
<feature type="transmembrane region" description="Helical" evidence="10">
    <location>
        <begin position="98"/>
        <end position="119"/>
    </location>
</feature>
<feature type="transmembrane region" description="Helical" evidence="10">
    <location>
        <begin position="21"/>
        <end position="44"/>
    </location>
</feature>
<evidence type="ECO:0000259" key="11">
    <source>
        <dbReference type="Pfam" id="PF04290"/>
    </source>
</evidence>
<evidence type="ECO:0000256" key="5">
    <source>
        <dbReference type="ARBA" id="ARBA00022692"/>
    </source>
</evidence>
<accession>A0A543I8P4</accession>
<keyword evidence="5 10" id="KW-0812">Transmembrane</keyword>
<keyword evidence="13" id="KW-1185">Reference proteome</keyword>